<dbReference type="SUPFAM" id="SSF53795">
    <property type="entry name" value="PEP carboxykinase-like"/>
    <property type="match status" value="1"/>
</dbReference>
<feature type="domain" description="HPr kinase/phosphorylase C-terminal" evidence="1">
    <location>
        <begin position="18"/>
        <end position="80"/>
    </location>
</feature>
<dbReference type="InterPro" id="IPR027417">
    <property type="entry name" value="P-loop_NTPase"/>
</dbReference>
<proteinExistence type="predicted"/>
<dbReference type="OrthoDB" id="8326226at2"/>
<evidence type="ECO:0000259" key="1">
    <source>
        <dbReference type="Pfam" id="PF07475"/>
    </source>
</evidence>
<sequence>MILHGGLAALRLDGEWRGLLLVGPSGSGKSDLLLRASEAGFRPVADDRVVIWTVGDRLYGRAPDTLRDLMESRGLGVLPAATLPFSEIVLAVRCEASPEAVERFPQGETLSLLDRSVPLRPLWPFDPSAPAKLRRAMQHLGYDH</sequence>
<dbReference type="AlphaFoldDB" id="A0A2D2B2G9"/>
<accession>A0A2D2B2G9</accession>
<dbReference type="CDD" id="cd01918">
    <property type="entry name" value="HprK_C"/>
    <property type="match status" value="1"/>
</dbReference>
<dbReference type="KEGG" id="cmb:CSW64_19460"/>
<evidence type="ECO:0000313" key="2">
    <source>
        <dbReference type="EMBL" id="ATQ44406.1"/>
    </source>
</evidence>
<name>A0A2D2B2G9_9CAUL</name>
<dbReference type="GO" id="GO:0005524">
    <property type="term" value="F:ATP binding"/>
    <property type="evidence" value="ECO:0007669"/>
    <property type="project" value="InterPro"/>
</dbReference>
<dbReference type="EMBL" id="CP024201">
    <property type="protein sequence ID" value="ATQ44406.1"/>
    <property type="molecule type" value="Genomic_DNA"/>
</dbReference>
<dbReference type="InterPro" id="IPR011104">
    <property type="entry name" value="Hpr_kin/Pase_C"/>
</dbReference>
<dbReference type="GO" id="GO:0000155">
    <property type="term" value="F:phosphorelay sensor kinase activity"/>
    <property type="evidence" value="ECO:0007669"/>
    <property type="project" value="InterPro"/>
</dbReference>
<dbReference type="GO" id="GO:0006109">
    <property type="term" value="P:regulation of carbohydrate metabolic process"/>
    <property type="evidence" value="ECO:0007669"/>
    <property type="project" value="InterPro"/>
</dbReference>
<keyword evidence="2" id="KW-0808">Transferase</keyword>
<gene>
    <name evidence="2" type="ORF">CSW64_19460</name>
</gene>
<keyword evidence="2" id="KW-0418">Kinase</keyword>
<reference evidence="2 3" key="1">
    <citation type="submission" date="2017-10" db="EMBL/GenBank/DDBJ databases">
        <title>Genome sequence of Caulobacter mirabilis FWC38.</title>
        <authorList>
            <person name="Fiebig A."/>
            <person name="Crosson S."/>
        </authorList>
    </citation>
    <scope>NUCLEOTIDE SEQUENCE [LARGE SCALE GENOMIC DNA]</scope>
    <source>
        <strain evidence="2 3">FWC 38</strain>
    </source>
</reference>
<dbReference type="Proteomes" id="UP000228945">
    <property type="component" value="Chromosome"/>
</dbReference>
<protein>
    <submittedName>
        <fullName evidence="2">Serine kinase</fullName>
    </submittedName>
</protein>
<dbReference type="RefSeq" id="WP_099623654.1">
    <property type="nucleotide sequence ID" value="NZ_CP024201.1"/>
</dbReference>
<organism evidence="2 3">
    <name type="scientific">Caulobacter mirabilis</name>
    <dbReference type="NCBI Taxonomy" id="69666"/>
    <lineage>
        <taxon>Bacteria</taxon>
        <taxon>Pseudomonadati</taxon>
        <taxon>Pseudomonadota</taxon>
        <taxon>Alphaproteobacteria</taxon>
        <taxon>Caulobacterales</taxon>
        <taxon>Caulobacteraceae</taxon>
        <taxon>Caulobacter</taxon>
    </lineage>
</organism>
<dbReference type="Gene3D" id="3.40.50.300">
    <property type="entry name" value="P-loop containing nucleotide triphosphate hydrolases"/>
    <property type="match status" value="1"/>
</dbReference>
<keyword evidence="3" id="KW-1185">Reference proteome</keyword>
<dbReference type="Pfam" id="PF07475">
    <property type="entry name" value="Hpr_kinase_C"/>
    <property type="match status" value="1"/>
</dbReference>
<evidence type="ECO:0000313" key="3">
    <source>
        <dbReference type="Proteomes" id="UP000228945"/>
    </source>
</evidence>